<gene>
    <name evidence="1" type="ORF">S03H2_24659</name>
</gene>
<comment type="caution">
    <text evidence="1">The sequence shown here is derived from an EMBL/GenBank/DDBJ whole genome shotgun (WGS) entry which is preliminary data.</text>
</comment>
<dbReference type="EMBL" id="BARU01013761">
    <property type="protein sequence ID" value="GAH40548.1"/>
    <property type="molecule type" value="Genomic_DNA"/>
</dbReference>
<protein>
    <submittedName>
        <fullName evidence="1">Uncharacterized protein</fullName>
    </submittedName>
</protein>
<sequence length="66" mass="7577">PKEEKLDISDRVKLTRDIKNAAIYFGADLVGICKLDRRWVYSHSFGLGDSEYNTQELPEEFQRGAS</sequence>
<proteinExistence type="predicted"/>
<organism evidence="1">
    <name type="scientific">marine sediment metagenome</name>
    <dbReference type="NCBI Taxonomy" id="412755"/>
    <lineage>
        <taxon>unclassified sequences</taxon>
        <taxon>metagenomes</taxon>
        <taxon>ecological metagenomes</taxon>
    </lineage>
</organism>
<reference evidence="1" key="1">
    <citation type="journal article" date="2014" name="Front. Microbiol.">
        <title>High frequency of phylogenetically diverse reductive dehalogenase-homologous genes in deep subseafloor sedimentary metagenomes.</title>
        <authorList>
            <person name="Kawai M."/>
            <person name="Futagami T."/>
            <person name="Toyoda A."/>
            <person name="Takaki Y."/>
            <person name="Nishi S."/>
            <person name="Hori S."/>
            <person name="Arai W."/>
            <person name="Tsubouchi T."/>
            <person name="Morono Y."/>
            <person name="Uchiyama I."/>
            <person name="Ito T."/>
            <person name="Fujiyama A."/>
            <person name="Inagaki F."/>
            <person name="Takami H."/>
        </authorList>
    </citation>
    <scope>NUCLEOTIDE SEQUENCE</scope>
    <source>
        <strain evidence="1">Expedition CK06-06</strain>
    </source>
</reference>
<evidence type="ECO:0000313" key="1">
    <source>
        <dbReference type="EMBL" id="GAH40548.1"/>
    </source>
</evidence>
<dbReference type="AlphaFoldDB" id="X1H5I6"/>
<name>X1H5I6_9ZZZZ</name>
<feature type="non-terminal residue" evidence="1">
    <location>
        <position position="1"/>
    </location>
</feature>
<accession>X1H5I6</accession>